<proteinExistence type="predicted"/>
<dbReference type="InterPro" id="IPR011990">
    <property type="entry name" value="TPR-like_helical_dom_sf"/>
</dbReference>
<comment type="caution">
    <text evidence="3">The sequence shown here is derived from an EMBL/GenBank/DDBJ whole genome shotgun (WGS) entry which is preliminary data.</text>
</comment>
<reference evidence="3 4" key="1">
    <citation type="submission" date="2024-09" db="EMBL/GenBank/DDBJ databases">
        <authorList>
            <person name="Sun Q."/>
            <person name="Mori K."/>
        </authorList>
    </citation>
    <scope>NUCLEOTIDE SEQUENCE [LARGE SCALE GENOMIC DNA]</scope>
    <source>
        <strain evidence="3 4">JCM 9626</strain>
    </source>
</reference>
<dbReference type="PANTHER" id="PTHR35807">
    <property type="entry name" value="TRANSCRIPTIONAL REGULATOR REDD-RELATED"/>
    <property type="match status" value="1"/>
</dbReference>
<dbReference type="InterPro" id="IPR051677">
    <property type="entry name" value="AfsR-DnrI-RedD_regulator"/>
</dbReference>
<organism evidence="3 4">
    <name type="scientific">Nocardioides plantarum</name>
    <dbReference type="NCBI Taxonomy" id="29299"/>
    <lineage>
        <taxon>Bacteria</taxon>
        <taxon>Bacillati</taxon>
        <taxon>Actinomycetota</taxon>
        <taxon>Actinomycetes</taxon>
        <taxon>Propionibacteriales</taxon>
        <taxon>Nocardioidaceae</taxon>
        <taxon>Nocardioides</taxon>
    </lineage>
</organism>
<keyword evidence="4" id="KW-1185">Reference proteome</keyword>
<dbReference type="Proteomes" id="UP001589750">
    <property type="component" value="Unassembled WGS sequence"/>
</dbReference>
<dbReference type="InterPro" id="IPR036388">
    <property type="entry name" value="WH-like_DNA-bd_sf"/>
</dbReference>
<evidence type="ECO:0000313" key="3">
    <source>
        <dbReference type="EMBL" id="MFB9313800.1"/>
    </source>
</evidence>
<sequence length="319" mass="35389">MSTPAVAPTIHPTSHEGCPGTTTTAHELDAARSLLDTPGQAPGDGVVLHLRPASRWTWWPETGSDHLRAQADPVPVTVLPGPASERGVTPPTLSIVGGFQLGFRGQPVRVSHMVQRLLVLLACHGPHLDRSQVAGTLWPEVTEARSRGNLRTVAYRLQQRAPGLLVNEGQTMSLHPELRVDMDDVTVLARILVEDPSEERVQVIDMQRYLLDDVLPAWDEDWLDGVRFRYRQMRLAALECLAVRLSVMRRYVQAMDAALAAVHADPLRESAHEAVIVVCLAQGNRNDALRHFRGYRSRLRDELGLDPSPRIESLLWEAV</sequence>
<dbReference type="InterPro" id="IPR005158">
    <property type="entry name" value="BTAD"/>
</dbReference>
<dbReference type="Pfam" id="PF03704">
    <property type="entry name" value="BTAD"/>
    <property type="match status" value="1"/>
</dbReference>
<evidence type="ECO:0000313" key="4">
    <source>
        <dbReference type="Proteomes" id="UP001589750"/>
    </source>
</evidence>
<dbReference type="Gene3D" id="1.25.40.10">
    <property type="entry name" value="Tetratricopeptide repeat domain"/>
    <property type="match status" value="1"/>
</dbReference>
<dbReference type="SUPFAM" id="SSF48452">
    <property type="entry name" value="TPR-like"/>
    <property type="match status" value="1"/>
</dbReference>
<protein>
    <submittedName>
        <fullName evidence="3">BTAD domain-containing putative transcriptional regulator</fullName>
    </submittedName>
</protein>
<feature type="domain" description="Bacterial transcriptional activator" evidence="2">
    <location>
        <begin position="180"/>
        <end position="319"/>
    </location>
</feature>
<accession>A0ABV5KD55</accession>
<feature type="region of interest" description="Disordered" evidence="1">
    <location>
        <begin position="1"/>
        <end position="23"/>
    </location>
</feature>
<name>A0ABV5KD55_9ACTN</name>
<evidence type="ECO:0000256" key="1">
    <source>
        <dbReference type="SAM" id="MobiDB-lite"/>
    </source>
</evidence>
<dbReference type="SMART" id="SM01043">
    <property type="entry name" value="BTAD"/>
    <property type="match status" value="1"/>
</dbReference>
<dbReference type="Gene3D" id="1.10.10.10">
    <property type="entry name" value="Winged helix-like DNA-binding domain superfamily/Winged helix DNA-binding domain"/>
    <property type="match status" value="1"/>
</dbReference>
<gene>
    <name evidence="3" type="ORF">ACFFRI_12170</name>
</gene>
<evidence type="ECO:0000259" key="2">
    <source>
        <dbReference type="SMART" id="SM01043"/>
    </source>
</evidence>
<dbReference type="EMBL" id="JBHMDG010000014">
    <property type="protein sequence ID" value="MFB9313800.1"/>
    <property type="molecule type" value="Genomic_DNA"/>
</dbReference>
<dbReference type="RefSeq" id="WP_140010194.1">
    <property type="nucleotide sequence ID" value="NZ_JBHMDG010000014.1"/>
</dbReference>